<protein>
    <recommendedName>
        <fullName evidence="2">DUF3575 domain-containing protein</fullName>
    </recommendedName>
</protein>
<organism evidence="1">
    <name type="scientific">marine metagenome</name>
    <dbReference type="NCBI Taxonomy" id="408172"/>
    <lineage>
        <taxon>unclassified sequences</taxon>
        <taxon>metagenomes</taxon>
        <taxon>ecological metagenomes</taxon>
    </lineage>
</organism>
<gene>
    <name evidence="1" type="ORF">METZ01_LOCUS341139</name>
</gene>
<dbReference type="AlphaFoldDB" id="A0A382QTV1"/>
<sequence length="185" mass="20445">MKNLLTTIFLLLILTSPLFGQSSEDKKFAVRTSIFAHALTYNLDKQNAVGFHFGQLSTDINEDNIEKGENSFIGVNYGYAFDCINCDSFWIITLLGPYSAVFTTDDGSTYTYSGWGLNVVGGYGWYFENDISVILGIGPSFGTGSKESENLKSDKGYGNDVEDRVKKLSFQPISSTPFFAIGYSF</sequence>
<accession>A0A382QTV1</accession>
<evidence type="ECO:0000313" key="1">
    <source>
        <dbReference type="EMBL" id="SVC88285.1"/>
    </source>
</evidence>
<dbReference type="EMBL" id="UINC01116502">
    <property type="protein sequence ID" value="SVC88285.1"/>
    <property type="molecule type" value="Genomic_DNA"/>
</dbReference>
<evidence type="ECO:0008006" key="2">
    <source>
        <dbReference type="Google" id="ProtNLM"/>
    </source>
</evidence>
<proteinExistence type="predicted"/>
<reference evidence="1" key="1">
    <citation type="submission" date="2018-05" db="EMBL/GenBank/DDBJ databases">
        <authorList>
            <person name="Lanie J.A."/>
            <person name="Ng W.-L."/>
            <person name="Kazmierczak K.M."/>
            <person name="Andrzejewski T.M."/>
            <person name="Davidsen T.M."/>
            <person name="Wayne K.J."/>
            <person name="Tettelin H."/>
            <person name="Glass J.I."/>
            <person name="Rusch D."/>
            <person name="Podicherti R."/>
            <person name="Tsui H.-C.T."/>
            <person name="Winkler M.E."/>
        </authorList>
    </citation>
    <scope>NUCLEOTIDE SEQUENCE</scope>
</reference>
<name>A0A382QTV1_9ZZZZ</name>